<dbReference type="RefSeq" id="WP_015878869.1">
    <property type="nucleotide sequence ID" value="NC_012691.1"/>
</dbReference>
<dbReference type="InterPro" id="IPR058163">
    <property type="entry name" value="LysR-type_TF_proteobact-type"/>
</dbReference>
<keyword evidence="3" id="KW-0238">DNA-binding</keyword>
<accession>C4LFN1</accession>
<dbReference type="InterPro" id="IPR036388">
    <property type="entry name" value="WH-like_DNA-bd_sf"/>
</dbReference>
<keyword evidence="4" id="KW-0804">Transcription</keyword>
<name>C4LFN1_TOLAT</name>
<evidence type="ECO:0000256" key="2">
    <source>
        <dbReference type="ARBA" id="ARBA00023015"/>
    </source>
</evidence>
<dbReference type="GO" id="GO:0006351">
    <property type="term" value="P:DNA-templated transcription"/>
    <property type="evidence" value="ECO:0007669"/>
    <property type="project" value="TreeGrafter"/>
</dbReference>
<dbReference type="Gene3D" id="3.40.190.290">
    <property type="match status" value="1"/>
</dbReference>
<evidence type="ECO:0000256" key="3">
    <source>
        <dbReference type="ARBA" id="ARBA00023125"/>
    </source>
</evidence>
<dbReference type="Pfam" id="PF00126">
    <property type="entry name" value="HTH_1"/>
    <property type="match status" value="1"/>
</dbReference>
<dbReference type="EMBL" id="CP001616">
    <property type="protein sequence ID" value="ACQ93398.1"/>
    <property type="molecule type" value="Genomic_DNA"/>
</dbReference>
<dbReference type="KEGG" id="tau:Tola_1789"/>
<evidence type="ECO:0000313" key="6">
    <source>
        <dbReference type="EMBL" id="ACQ93398.1"/>
    </source>
</evidence>
<gene>
    <name evidence="6" type="ordered locus">Tola_1789</name>
</gene>
<dbReference type="InterPro" id="IPR000847">
    <property type="entry name" value="LysR_HTH_N"/>
</dbReference>
<keyword evidence="2" id="KW-0805">Transcription regulation</keyword>
<comment type="similarity">
    <text evidence="1">Belongs to the LysR transcriptional regulatory family.</text>
</comment>
<dbReference type="Proteomes" id="UP000009073">
    <property type="component" value="Chromosome"/>
</dbReference>
<feature type="domain" description="HTH lysR-type" evidence="5">
    <location>
        <begin position="1"/>
        <end position="60"/>
    </location>
</feature>
<dbReference type="eggNOG" id="COG0583">
    <property type="taxonomic scope" value="Bacteria"/>
</dbReference>
<dbReference type="SUPFAM" id="SSF53850">
    <property type="entry name" value="Periplasmic binding protein-like II"/>
    <property type="match status" value="1"/>
</dbReference>
<sequence length="301" mass="34242">MLSKSELLRVFVVAAESKTFRDAADKLHMSPQSVSRVIKMLEGTYGELLFHRSTRTIKITKFGEQLLSRASHALDVMNDVFLFGQQKNNHDELSGNITITTPDLIGRDFLYPLLSDFHKKYPKIHIDIRASNSFSHLVDEQIDIGIRVGKIKNNGFIVRKVNEVKFFLVASPEAINNFGTPRHLDELKNLPAIEAIDCNSGKGWPWLFADGVEIHPGNVNFRTDDPEIERLAILDGFGFGQISDWIANNDIKNGHLIRLLEESEPEPWDVYVYRPQKGPVPARVRLLYDSIIDYLSMLKLD</sequence>
<evidence type="ECO:0000256" key="4">
    <source>
        <dbReference type="ARBA" id="ARBA00023163"/>
    </source>
</evidence>
<dbReference type="Pfam" id="PF03466">
    <property type="entry name" value="LysR_substrate"/>
    <property type="match status" value="1"/>
</dbReference>
<reference evidence="6 7" key="2">
    <citation type="journal article" date="2011" name="Stand. Genomic Sci.">
        <title>Complete genome sequence of Tolumonas auensis type strain (TA 4).</title>
        <authorList>
            <person name="Chertkov O."/>
            <person name="Copeland A."/>
            <person name="Lucas S."/>
            <person name="Lapidus A."/>
            <person name="Berry K.W."/>
            <person name="Detter J.C."/>
            <person name="Del Rio T.G."/>
            <person name="Hammon N."/>
            <person name="Dalin E."/>
            <person name="Tice H."/>
            <person name="Pitluck S."/>
            <person name="Richardson P."/>
            <person name="Bruce D."/>
            <person name="Goodwin L."/>
            <person name="Han C."/>
            <person name="Tapia R."/>
            <person name="Saunders E."/>
            <person name="Schmutz J."/>
            <person name="Brettin T."/>
            <person name="Larimer F."/>
            <person name="Land M."/>
            <person name="Hauser L."/>
            <person name="Spring S."/>
            <person name="Rohde M."/>
            <person name="Kyrpides N.C."/>
            <person name="Ivanova N."/>
            <person name="Goker M."/>
            <person name="Beller H.R."/>
            <person name="Klenk H.P."/>
            <person name="Woyke T."/>
        </authorList>
    </citation>
    <scope>NUCLEOTIDE SEQUENCE [LARGE SCALE GENOMIC DNA]</scope>
    <source>
        <strain evidence="7">DSM 9187 / TA4</strain>
    </source>
</reference>
<keyword evidence="7" id="KW-1185">Reference proteome</keyword>
<dbReference type="HOGENOM" id="CLU_039613_16_1_6"/>
<organism evidence="6 7">
    <name type="scientific">Tolumonas auensis (strain DSM 9187 / NBRC 110442 / TA 4)</name>
    <dbReference type="NCBI Taxonomy" id="595494"/>
    <lineage>
        <taxon>Bacteria</taxon>
        <taxon>Pseudomonadati</taxon>
        <taxon>Pseudomonadota</taxon>
        <taxon>Gammaproteobacteria</taxon>
        <taxon>Aeromonadales</taxon>
        <taxon>Aeromonadaceae</taxon>
        <taxon>Tolumonas</taxon>
    </lineage>
</organism>
<dbReference type="InterPro" id="IPR036390">
    <property type="entry name" value="WH_DNA-bd_sf"/>
</dbReference>
<dbReference type="Gene3D" id="1.10.10.10">
    <property type="entry name" value="Winged helix-like DNA-binding domain superfamily/Winged helix DNA-binding domain"/>
    <property type="match status" value="1"/>
</dbReference>
<dbReference type="AlphaFoldDB" id="C4LFN1"/>
<evidence type="ECO:0000313" key="7">
    <source>
        <dbReference type="Proteomes" id="UP000009073"/>
    </source>
</evidence>
<dbReference type="SUPFAM" id="SSF46785">
    <property type="entry name" value="Winged helix' DNA-binding domain"/>
    <property type="match status" value="1"/>
</dbReference>
<proteinExistence type="inferred from homology"/>
<evidence type="ECO:0000259" key="5">
    <source>
        <dbReference type="PROSITE" id="PS50931"/>
    </source>
</evidence>
<dbReference type="STRING" id="595494.Tola_1789"/>
<dbReference type="InterPro" id="IPR005119">
    <property type="entry name" value="LysR_subst-bd"/>
</dbReference>
<protein>
    <submittedName>
        <fullName evidence="6">Transcriptional regulator, LysR family</fullName>
    </submittedName>
</protein>
<dbReference type="PROSITE" id="PS50931">
    <property type="entry name" value="HTH_LYSR"/>
    <property type="match status" value="1"/>
</dbReference>
<dbReference type="CDD" id="cd08422">
    <property type="entry name" value="PBP2_CrgA_like"/>
    <property type="match status" value="1"/>
</dbReference>
<dbReference type="PANTHER" id="PTHR30537:SF58">
    <property type="entry name" value="HTH-TYPE TRANSCRIPTIONAL REGULATOR PERR"/>
    <property type="match status" value="1"/>
</dbReference>
<dbReference type="OrthoDB" id="8885940at2"/>
<dbReference type="PANTHER" id="PTHR30537">
    <property type="entry name" value="HTH-TYPE TRANSCRIPTIONAL REGULATOR"/>
    <property type="match status" value="1"/>
</dbReference>
<reference evidence="7" key="1">
    <citation type="submission" date="2009-05" db="EMBL/GenBank/DDBJ databases">
        <title>Complete sequence of Tolumonas auensis DSM 9187.</title>
        <authorList>
            <consortium name="US DOE Joint Genome Institute"/>
            <person name="Lucas S."/>
            <person name="Copeland A."/>
            <person name="Lapidus A."/>
            <person name="Glavina del Rio T."/>
            <person name="Tice H."/>
            <person name="Bruce D."/>
            <person name="Goodwin L."/>
            <person name="Pitluck S."/>
            <person name="Chertkov O."/>
            <person name="Brettin T."/>
            <person name="Detter J.C."/>
            <person name="Han C."/>
            <person name="Larimer F."/>
            <person name="Land M."/>
            <person name="Hauser L."/>
            <person name="Kyrpides N."/>
            <person name="Mikhailova N."/>
            <person name="Spring S."/>
            <person name="Beller H."/>
        </authorList>
    </citation>
    <scope>NUCLEOTIDE SEQUENCE [LARGE SCALE GENOMIC DNA]</scope>
    <source>
        <strain evidence="7">DSM 9187 / TA4</strain>
    </source>
</reference>
<dbReference type="GO" id="GO:0003700">
    <property type="term" value="F:DNA-binding transcription factor activity"/>
    <property type="evidence" value="ECO:0007669"/>
    <property type="project" value="InterPro"/>
</dbReference>
<dbReference type="GO" id="GO:0043565">
    <property type="term" value="F:sequence-specific DNA binding"/>
    <property type="evidence" value="ECO:0007669"/>
    <property type="project" value="TreeGrafter"/>
</dbReference>
<evidence type="ECO:0000256" key="1">
    <source>
        <dbReference type="ARBA" id="ARBA00009437"/>
    </source>
</evidence>